<keyword evidence="4" id="KW-0479">Metal-binding</keyword>
<dbReference type="InterPro" id="IPR018497">
    <property type="entry name" value="Peptidase_M13_C"/>
</dbReference>
<dbReference type="InterPro" id="IPR008753">
    <property type="entry name" value="Peptidase_M13_N"/>
</dbReference>
<dbReference type="PANTHER" id="PTHR11733:SF167">
    <property type="entry name" value="FI17812P1-RELATED"/>
    <property type="match status" value="1"/>
</dbReference>
<comment type="caution">
    <text evidence="11">The sequence shown here is derived from an EMBL/GenBank/DDBJ whole genome shotgun (WGS) entry which is preliminary data.</text>
</comment>
<evidence type="ECO:0000256" key="4">
    <source>
        <dbReference type="ARBA" id="ARBA00022723"/>
    </source>
</evidence>
<dbReference type="GO" id="GO:0004222">
    <property type="term" value="F:metalloendopeptidase activity"/>
    <property type="evidence" value="ECO:0007669"/>
    <property type="project" value="InterPro"/>
</dbReference>
<feature type="domain" description="Peptidase M13 C-terminal" evidence="9">
    <location>
        <begin position="497"/>
        <end position="698"/>
    </location>
</feature>
<keyword evidence="7" id="KW-0482">Metalloprotease</keyword>
<evidence type="ECO:0000256" key="3">
    <source>
        <dbReference type="ARBA" id="ARBA00022670"/>
    </source>
</evidence>
<evidence type="ECO:0000256" key="7">
    <source>
        <dbReference type="ARBA" id="ARBA00023049"/>
    </source>
</evidence>
<protein>
    <submittedName>
        <fullName evidence="11">M13 family peptidase</fullName>
    </submittedName>
</protein>
<evidence type="ECO:0000256" key="8">
    <source>
        <dbReference type="SAM" id="SignalP"/>
    </source>
</evidence>
<dbReference type="Gene3D" id="3.40.390.10">
    <property type="entry name" value="Collagenase (Catalytic Domain)"/>
    <property type="match status" value="1"/>
</dbReference>
<dbReference type="GO" id="GO:0016485">
    <property type="term" value="P:protein processing"/>
    <property type="evidence" value="ECO:0007669"/>
    <property type="project" value="TreeGrafter"/>
</dbReference>
<dbReference type="Proteomes" id="UP000235916">
    <property type="component" value="Unassembled WGS sequence"/>
</dbReference>
<dbReference type="EMBL" id="POSP01000003">
    <property type="protein sequence ID" value="PND38793.1"/>
    <property type="molecule type" value="Genomic_DNA"/>
</dbReference>
<evidence type="ECO:0000313" key="11">
    <source>
        <dbReference type="EMBL" id="PND38793.1"/>
    </source>
</evidence>
<evidence type="ECO:0000256" key="1">
    <source>
        <dbReference type="ARBA" id="ARBA00001947"/>
    </source>
</evidence>
<evidence type="ECO:0000313" key="12">
    <source>
        <dbReference type="Proteomes" id="UP000235916"/>
    </source>
</evidence>
<feature type="chain" id="PRO_5014601540" evidence="8">
    <location>
        <begin position="24"/>
        <end position="701"/>
    </location>
</feature>
<keyword evidence="8" id="KW-0732">Signal</keyword>
<dbReference type="Pfam" id="PF01431">
    <property type="entry name" value="Peptidase_M13"/>
    <property type="match status" value="1"/>
</dbReference>
<dbReference type="CDD" id="cd08662">
    <property type="entry name" value="M13"/>
    <property type="match status" value="1"/>
</dbReference>
<dbReference type="PRINTS" id="PR00786">
    <property type="entry name" value="NEPRILYSIN"/>
</dbReference>
<comment type="cofactor">
    <cofactor evidence="1">
        <name>Zn(2+)</name>
        <dbReference type="ChEBI" id="CHEBI:29105"/>
    </cofactor>
</comment>
<dbReference type="OrthoDB" id="9775677at2"/>
<evidence type="ECO:0000256" key="2">
    <source>
        <dbReference type="ARBA" id="ARBA00007357"/>
    </source>
</evidence>
<keyword evidence="5" id="KW-0378">Hydrolase</keyword>
<dbReference type="PROSITE" id="PS51885">
    <property type="entry name" value="NEPRILYSIN"/>
    <property type="match status" value="1"/>
</dbReference>
<keyword evidence="6" id="KW-0862">Zinc</keyword>
<dbReference type="InterPro" id="IPR024079">
    <property type="entry name" value="MetalloPept_cat_dom_sf"/>
</dbReference>
<dbReference type="RefSeq" id="WP_102768711.1">
    <property type="nucleotide sequence ID" value="NZ_POSP01000003.1"/>
</dbReference>
<sequence>MSTPLKALLSALSLGTLSLLAQAQPAAATPAATVAAAAEQPLSQLPYTPSLDLTAMDRSVDPCEDFYQYVCGGWMEKNPVPADQSRWSVYAKMADENQRYLWGILERLKTSPAAELNASQAKMADYYAACMDEGAAERLGLQPLQPLLSRIDGLSSKQELPALLAALQLASNNERLFFYFSSSQDLADSSQLIAFAMAGGISLPDRDYYLKRDAKSLKMREAFNAHIARMFELSGSSPAQAQAAAARVLAMETTLARATLSRVDKRDPYKTFHKFDARGLQALTPGFDWAAYQQALGVPADTRVFNVTEPAFFKTLAGLLKKSSLDDIKTYLRWQTLSSQAPHLNQALVQANFDFFGQTLNGVPQLKARWKRCVELVDVQMGEALGQEFVARNFSPELKAKTVQMTEQIERAMAQRVQALEWMSPATKTRALEKLHSIVNKVGYPDVWRDYSALQVKRDDFLGNVQRGHAFEARRQLAKIGKPLDRGEWGMTPQTVNAYYNAQMNDINFPAGVLQPPLFDTKLDDAPSYGNTGGTIGHELIHGFDDEGRQFDAKGNLKDWWAKKDGRAFEKRAACVVEQYAQYTIVDDIKINSRLTLGEDLADLGGMVLALAAWREQTATQKLAPIDGLTPEQRFFIGFGQWDCNTARPEALRVQALTNPHSPGRYRINGVAVNMPEFAQAFACKPGQKMVKEESKRCKIW</sequence>
<evidence type="ECO:0000256" key="6">
    <source>
        <dbReference type="ARBA" id="ARBA00022833"/>
    </source>
</evidence>
<dbReference type="AlphaFoldDB" id="A0A2N8KZA6"/>
<dbReference type="SUPFAM" id="SSF55486">
    <property type="entry name" value="Metalloproteases ('zincins'), catalytic domain"/>
    <property type="match status" value="1"/>
</dbReference>
<keyword evidence="12" id="KW-1185">Reference proteome</keyword>
<evidence type="ECO:0000259" key="9">
    <source>
        <dbReference type="Pfam" id="PF01431"/>
    </source>
</evidence>
<evidence type="ECO:0000256" key="5">
    <source>
        <dbReference type="ARBA" id="ARBA00022801"/>
    </source>
</evidence>
<organism evidence="11 12">
    <name type="scientific">Kinneretia aquatilis</name>
    <dbReference type="NCBI Taxonomy" id="2070761"/>
    <lineage>
        <taxon>Bacteria</taxon>
        <taxon>Pseudomonadati</taxon>
        <taxon>Pseudomonadota</taxon>
        <taxon>Betaproteobacteria</taxon>
        <taxon>Burkholderiales</taxon>
        <taxon>Sphaerotilaceae</taxon>
        <taxon>Roseateles</taxon>
    </lineage>
</organism>
<dbReference type="PANTHER" id="PTHR11733">
    <property type="entry name" value="ZINC METALLOPROTEASE FAMILY M13 NEPRILYSIN-RELATED"/>
    <property type="match status" value="1"/>
</dbReference>
<dbReference type="Gene3D" id="1.10.1380.10">
    <property type="entry name" value="Neutral endopeptidase , domain2"/>
    <property type="match status" value="1"/>
</dbReference>
<proteinExistence type="inferred from homology"/>
<feature type="domain" description="Peptidase M13 N-terminal" evidence="10">
    <location>
        <begin position="62"/>
        <end position="445"/>
    </location>
</feature>
<name>A0A2N8KZA6_9BURK</name>
<gene>
    <name evidence="11" type="ORF">C1O66_15515</name>
</gene>
<feature type="signal peptide" evidence="8">
    <location>
        <begin position="1"/>
        <end position="23"/>
    </location>
</feature>
<accession>A0A2N8KZA6</accession>
<dbReference type="Pfam" id="PF05649">
    <property type="entry name" value="Peptidase_M13_N"/>
    <property type="match status" value="1"/>
</dbReference>
<comment type="similarity">
    <text evidence="2">Belongs to the peptidase M13 family.</text>
</comment>
<reference evidence="11 12" key="1">
    <citation type="submission" date="2018-01" db="EMBL/GenBank/DDBJ databases">
        <title>Draft genome sequence of Paucibacter aquatile CR182 isolated from freshwater of the Nakdong River.</title>
        <authorList>
            <person name="Choi A."/>
            <person name="Chung E.J."/>
        </authorList>
    </citation>
    <scope>NUCLEOTIDE SEQUENCE [LARGE SCALE GENOMIC DNA]</scope>
    <source>
        <strain evidence="11 12">CR182</strain>
    </source>
</reference>
<dbReference type="GO" id="GO:0005886">
    <property type="term" value="C:plasma membrane"/>
    <property type="evidence" value="ECO:0007669"/>
    <property type="project" value="TreeGrafter"/>
</dbReference>
<dbReference type="InterPro" id="IPR000718">
    <property type="entry name" value="Peptidase_M13"/>
</dbReference>
<dbReference type="GO" id="GO:0046872">
    <property type="term" value="F:metal ion binding"/>
    <property type="evidence" value="ECO:0007669"/>
    <property type="project" value="UniProtKB-KW"/>
</dbReference>
<evidence type="ECO:0000259" key="10">
    <source>
        <dbReference type="Pfam" id="PF05649"/>
    </source>
</evidence>
<keyword evidence="3" id="KW-0645">Protease</keyword>
<dbReference type="InterPro" id="IPR042089">
    <property type="entry name" value="Peptidase_M13_dom_2"/>
</dbReference>